<feature type="coiled-coil region" evidence="1">
    <location>
        <begin position="327"/>
        <end position="354"/>
    </location>
</feature>
<evidence type="ECO:0000313" key="4">
    <source>
        <dbReference type="Proteomes" id="UP001148838"/>
    </source>
</evidence>
<feature type="compositionally biased region" description="Polar residues" evidence="2">
    <location>
        <begin position="1"/>
        <end position="13"/>
    </location>
</feature>
<gene>
    <name evidence="3" type="ORF">ANN_11962</name>
</gene>
<evidence type="ECO:0000256" key="1">
    <source>
        <dbReference type="SAM" id="Coils"/>
    </source>
</evidence>
<dbReference type="EMBL" id="JAJSOF020000015">
    <property type="protein sequence ID" value="KAJ4442096.1"/>
    <property type="molecule type" value="Genomic_DNA"/>
</dbReference>
<evidence type="ECO:0000256" key="2">
    <source>
        <dbReference type="SAM" id="MobiDB-lite"/>
    </source>
</evidence>
<name>A0ABQ8T802_PERAM</name>
<feature type="region of interest" description="Disordered" evidence="2">
    <location>
        <begin position="1"/>
        <end position="22"/>
    </location>
</feature>
<evidence type="ECO:0000313" key="3">
    <source>
        <dbReference type="EMBL" id="KAJ4442096.1"/>
    </source>
</evidence>
<dbReference type="PANTHER" id="PTHR34343">
    <property type="entry name" value="SEROLOGICALLY DEFINED COLON CANCER ANTIGEN 8"/>
    <property type="match status" value="1"/>
</dbReference>
<organism evidence="3 4">
    <name type="scientific">Periplaneta americana</name>
    <name type="common">American cockroach</name>
    <name type="synonym">Blatta americana</name>
    <dbReference type="NCBI Taxonomy" id="6978"/>
    <lineage>
        <taxon>Eukaryota</taxon>
        <taxon>Metazoa</taxon>
        <taxon>Ecdysozoa</taxon>
        <taxon>Arthropoda</taxon>
        <taxon>Hexapoda</taxon>
        <taxon>Insecta</taxon>
        <taxon>Pterygota</taxon>
        <taxon>Neoptera</taxon>
        <taxon>Polyneoptera</taxon>
        <taxon>Dictyoptera</taxon>
        <taxon>Blattodea</taxon>
        <taxon>Blattoidea</taxon>
        <taxon>Blattidae</taxon>
        <taxon>Blattinae</taxon>
        <taxon>Periplaneta</taxon>
    </lineage>
</organism>
<feature type="region of interest" description="Disordered" evidence="2">
    <location>
        <begin position="113"/>
        <end position="150"/>
    </location>
</feature>
<feature type="coiled-coil region" evidence="1">
    <location>
        <begin position="252"/>
        <end position="279"/>
    </location>
</feature>
<feature type="region of interest" description="Disordered" evidence="2">
    <location>
        <begin position="50"/>
        <end position="69"/>
    </location>
</feature>
<dbReference type="InterPro" id="IPR031887">
    <property type="entry name" value="SDCCAG8"/>
</dbReference>
<feature type="compositionally biased region" description="Low complexity" evidence="2">
    <location>
        <begin position="125"/>
        <end position="135"/>
    </location>
</feature>
<keyword evidence="1" id="KW-0175">Coiled coil</keyword>
<protein>
    <submittedName>
        <fullName evidence="3">Uncharacterized protein</fullName>
    </submittedName>
</protein>
<feature type="compositionally biased region" description="Basic and acidic residues" evidence="2">
    <location>
        <begin position="223"/>
        <end position="232"/>
    </location>
</feature>
<keyword evidence="4" id="KW-1185">Reference proteome</keyword>
<sequence length="386" mass="43825">YRDINSVSASRKSTGAHKMDTLKKRTPDYTDIAYREAVARLRYLLAESYSPHSSPAKSSLMHRADDSGDEIESVALSERSRHQHQHQHQHFLHPYRTPLYGSKRALYADTSTKLPHAHSSQNLPSAAMGSGAGAAEVPETSVKTEGPLPPPELMAFIERQEEYIEQLEKESQYCRDELSALLGKVKEVISENEGLHEREKAGLLKSVFDCFETGDEDDQDMEPEGKQPEKQKTQQNKKKRLEGPSIIFESRISELEAQLTQTKMDLRKALEEADLYKKKLADQPLSYESQGLAGTSDCSSHRQQIESLQSRQDLFKSWLKWHVTVEYESTYREKDELNENLIKLQAALAQFREKEADASLKVKRSLDVVDQAQFEKAQVCVHGDCS</sequence>
<accession>A0ABQ8T802</accession>
<feature type="region of interest" description="Disordered" evidence="2">
    <location>
        <begin position="214"/>
        <end position="240"/>
    </location>
</feature>
<feature type="compositionally biased region" description="Polar residues" evidence="2">
    <location>
        <begin position="113"/>
        <end position="124"/>
    </location>
</feature>
<reference evidence="3 4" key="1">
    <citation type="journal article" date="2022" name="Allergy">
        <title>Genome assembly and annotation of Periplaneta americana reveal a comprehensive cockroach allergen profile.</title>
        <authorList>
            <person name="Wang L."/>
            <person name="Xiong Q."/>
            <person name="Saelim N."/>
            <person name="Wang L."/>
            <person name="Nong W."/>
            <person name="Wan A.T."/>
            <person name="Shi M."/>
            <person name="Liu X."/>
            <person name="Cao Q."/>
            <person name="Hui J.H.L."/>
            <person name="Sookrung N."/>
            <person name="Leung T.F."/>
            <person name="Tungtrongchitr A."/>
            <person name="Tsui S.K.W."/>
        </authorList>
    </citation>
    <scope>NUCLEOTIDE SEQUENCE [LARGE SCALE GENOMIC DNA]</scope>
    <source>
        <strain evidence="3">PWHHKU_190912</strain>
    </source>
</reference>
<dbReference type="Pfam" id="PF15964">
    <property type="entry name" value="CCCAP"/>
    <property type="match status" value="1"/>
</dbReference>
<proteinExistence type="predicted"/>
<comment type="caution">
    <text evidence="3">The sequence shown here is derived from an EMBL/GenBank/DDBJ whole genome shotgun (WGS) entry which is preliminary data.</text>
</comment>
<feature type="compositionally biased region" description="Low complexity" evidence="2">
    <location>
        <begin position="50"/>
        <end position="59"/>
    </location>
</feature>
<dbReference type="Proteomes" id="UP001148838">
    <property type="component" value="Unassembled WGS sequence"/>
</dbReference>
<feature type="non-terminal residue" evidence="3">
    <location>
        <position position="1"/>
    </location>
</feature>
<dbReference type="PANTHER" id="PTHR34343:SF1">
    <property type="entry name" value="SEROLOGICALLY DEFINED COLON CANCER ANTIGEN 8"/>
    <property type="match status" value="1"/>
</dbReference>